<organism evidence="8 9">
    <name type="scientific">Rosellinia necatrix megabirnavirus 2-W8</name>
    <dbReference type="NCBI Taxonomy" id="1676267"/>
    <lineage>
        <taxon>Viruses</taxon>
        <taxon>Riboviria</taxon>
        <taxon>Orthornavirae</taxon>
        <taxon>Duplornaviricota</taxon>
        <taxon>Chrymotiviricetes</taxon>
        <taxon>Ghabrivirales</taxon>
        <taxon>Alphatotivirineae</taxon>
        <taxon>Megabirnaviridae</taxon>
        <taxon>Megabirnavirus</taxon>
    </lineage>
</organism>
<dbReference type="Pfam" id="PF02123">
    <property type="entry name" value="RdRP_4"/>
    <property type="match status" value="1"/>
</dbReference>
<dbReference type="InterPro" id="IPR001795">
    <property type="entry name" value="RNA-dir_pol_luteovirus"/>
</dbReference>
<proteinExistence type="predicted"/>
<dbReference type="EMBL" id="LC062704">
    <property type="protein sequence ID" value="BAU24262.1"/>
    <property type="molecule type" value="Genomic_RNA"/>
</dbReference>
<reference evidence="8 9" key="1">
    <citation type="journal article" date="2016" name="Virus Res.">
        <title>Characterization of a new megabirnavirus that confers hypovirulence with the aid of a co-infecting partitivirus to the host fungus, Rosellinia necatrix.</title>
        <authorList>
            <person name="Sasaki A."/>
            <person name="Nakamura H."/>
            <person name="Suzuki N."/>
            <person name="Kanematsu S."/>
        </authorList>
    </citation>
    <scope>NUCLEOTIDE SEQUENCE [LARGE SCALE GENOMIC DNA]</scope>
</reference>
<name>A0A0U4N4Q7_9VIRU</name>
<evidence type="ECO:0000256" key="4">
    <source>
        <dbReference type="ARBA" id="ARBA00022695"/>
    </source>
</evidence>
<evidence type="ECO:0000256" key="1">
    <source>
        <dbReference type="ARBA" id="ARBA00012494"/>
    </source>
</evidence>
<accession>A0A0U4N4Q7</accession>
<keyword evidence="7" id="KW-0693">Viral RNA replication</keyword>
<evidence type="ECO:0000256" key="6">
    <source>
        <dbReference type="ARBA" id="ARBA00048744"/>
    </source>
</evidence>
<keyword evidence="9" id="KW-1185">Reference proteome</keyword>
<evidence type="ECO:0000256" key="7">
    <source>
        <dbReference type="RuleBase" id="RU364050"/>
    </source>
</evidence>
<evidence type="ECO:0000313" key="8">
    <source>
        <dbReference type="EMBL" id="BAU24262.1"/>
    </source>
</evidence>
<dbReference type="Proteomes" id="UP000201369">
    <property type="component" value="Genome"/>
</dbReference>
<dbReference type="InterPro" id="IPR043502">
    <property type="entry name" value="DNA/RNA_pol_sf"/>
</dbReference>
<keyword evidence="2 7" id="KW-0696">RNA-directed RNA polymerase</keyword>
<sequence length="1108" mass="123885">MDVDSFFDHTKVGDDIGETLLVAAGADLQGGTLDRLEVVELDRKMKKIYKNKQFKTWLEAYSHWDSETTGQLLIDNAPALRIAGSVLAADFRDAGINENGAVYLLMQPIDSTPIRMSSWAYSSIKRSLHRNPRPDRLAAGRRLLENAFAGNVPDYLAVLEAAHEVGPEFDDFRTLFIDQDFFCQGRERDLSGTFWYEDGDDGPIVAQPAEIRKRIDATAGKGMIVMADGPALRARMAIALEVGEAQVLADTLLLLFPYSERSLYDRSRMTMPLAARVMLKNIADGHTTKEAILQMATAMAGMGHQAFISFYLYMVWLPHGRGAAVMDFLCQRGWFNQGFKVAEKRLKGLHSLARRSRWVPRPLRHAGVRPTDLMYLNVVLGRFYLDYAANDSTVDDRVDYYGEHLAFNGVKLQYDVETHSQRMREFFLARAQVAGRAWSSSEISTLDQWMLRYVQFGSSGSAGGHSGDEFGVSSSVSKRLWLANRDSDYIAAYVLEMPTIASTVTIVKREAGKLRQLLPARIPHWLVESMLIGEVESAILRELPLSLELSAEESLREMLVRRKGMMDGLSVSCVDWADFNITHTLKDMSEYFDALGDAAAATCTEGNYYDGISKGEFLRLSAKWCSATLYNMWLRNGADKNSKHEHAARGLWSGWRTTQFFNSSFNVAYCQSNLASMRALFGMRDPDVANHAGDDFFGLFSDPLFSMQFVLSMPLAQHDVNPTKQLADGEVGEFLRNEYFRDGKIHASLQRSIGSFTGSDLQAPDLYSGVAQAQGANEALNLQIRRGADRGRIEAIRYTIVQYWTTIKDPVAGTSATPSVALLQLDPTCGGLGCPRYGEQSLIMRSTIPPMPSVRRVPASVLMPVQAKKLLAAFAKKLHSYGLRNIQPESLRDDILIASYGSSWPDDVKREVDNEMRASQVQWILMANKRVQCMRLERLPAVPWWVDDYIKEVCSRLLRNDEPEGSSADLNSMATAVRAMALAEFSSLDSALANLQAAAARVTGLSGMVKLSRGRCNPLLQRMRVYLPEVLVEALVEHRWNMPTSTGGVVGSEFRAVVFNVLNYAMYDARATYPSSVSDMRWATAYCTAVCQRLSRYWQQHLSPELQL</sequence>
<keyword evidence="3 7" id="KW-0808">Transferase</keyword>
<protein>
    <recommendedName>
        <fullName evidence="1 7">RNA-directed RNA polymerase</fullName>
        <ecNumber evidence="1 7">2.7.7.48</ecNumber>
    </recommendedName>
</protein>
<dbReference type="EC" id="2.7.7.48" evidence="1 7"/>
<evidence type="ECO:0000256" key="5">
    <source>
        <dbReference type="ARBA" id="ARBA00022741"/>
    </source>
</evidence>
<dbReference type="GeneID" id="26798111"/>
<dbReference type="GO" id="GO:0000166">
    <property type="term" value="F:nucleotide binding"/>
    <property type="evidence" value="ECO:0007669"/>
    <property type="project" value="UniProtKB-KW"/>
</dbReference>
<keyword evidence="4 7" id="KW-0548">Nucleotidyltransferase</keyword>
<evidence type="ECO:0000256" key="3">
    <source>
        <dbReference type="ARBA" id="ARBA00022679"/>
    </source>
</evidence>
<dbReference type="KEGG" id="vg:26798111"/>
<dbReference type="GO" id="GO:0003723">
    <property type="term" value="F:RNA binding"/>
    <property type="evidence" value="ECO:0007669"/>
    <property type="project" value="InterPro"/>
</dbReference>
<dbReference type="RefSeq" id="YP_009227124.1">
    <property type="nucleotide sequence ID" value="NC_029125.1"/>
</dbReference>
<evidence type="ECO:0000256" key="2">
    <source>
        <dbReference type="ARBA" id="ARBA00022484"/>
    </source>
</evidence>
<dbReference type="SUPFAM" id="SSF56672">
    <property type="entry name" value="DNA/RNA polymerases"/>
    <property type="match status" value="1"/>
</dbReference>
<evidence type="ECO:0000313" key="9">
    <source>
        <dbReference type="Proteomes" id="UP000201369"/>
    </source>
</evidence>
<comment type="catalytic activity">
    <reaction evidence="6 7">
        <text>RNA(n) + a ribonucleoside 5'-triphosphate = RNA(n+1) + diphosphate</text>
        <dbReference type="Rhea" id="RHEA:21248"/>
        <dbReference type="Rhea" id="RHEA-COMP:14527"/>
        <dbReference type="Rhea" id="RHEA-COMP:17342"/>
        <dbReference type="ChEBI" id="CHEBI:33019"/>
        <dbReference type="ChEBI" id="CHEBI:61557"/>
        <dbReference type="ChEBI" id="CHEBI:140395"/>
        <dbReference type="EC" id="2.7.7.48"/>
    </reaction>
</comment>
<keyword evidence="5 7" id="KW-0547">Nucleotide-binding</keyword>
<dbReference type="GO" id="GO:0006351">
    <property type="term" value="P:DNA-templated transcription"/>
    <property type="evidence" value="ECO:0007669"/>
    <property type="project" value="InterPro"/>
</dbReference>
<dbReference type="OrthoDB" id="2673at10239"/>
<dbReference type="GO" id="GO:0003968">
    <property type="term" value="F:RNA-directed RNA polymerase activity"/>
    <property type="evidence" value="ECO:0007669"/>
    <property type="project" value="UniProtKB-KW"/>
</dbReference>